<dbReference type="InParanoid" id="A0A1X7T478"/>
<proteinExistence type="predicted"/>
<protein>
    <submittedName>
        <fullName evidence="1">Uncharacterized protein</fullName>
    </submittedName>
</protein>
<dbReference type="EnsemblMetazoa" id="Aqu2.1.09162_001">
    <property type="protein sequence ID" value="Aqu2.1.09162_001"/>
    <property type="gene ID" value="Aqu2.1.09162"/>
</dbReference>
<evidence type="ECO:0000313" key="1">
    <source>
        <dbReference type="EnsemblMetazoa" id="Aqu2.1.09162_001"/>
    </source>
</evidence>
<name>A0A1X7T478_AMPQE</name>
<dbReference type="AlphaFoldDB" id="A0A1X7T478"/>
<organism evidence="1">
    <name type="scientific">Amphimedon queenslandica</name>
    <name type="common">Sponge</name>
    <dbReference type="NCBI Taxonomy" id="400682"/>
    <lineage>
        <taxon>Eukaryota</taxon>
        <taxon>Metazoa</taxon>
        <taxon>Porifera</taxon>
        <taxon>Demospongiae</taxon>
        <taxon>Heteroscleromorpha</taxon>
        <taxon>Haplosclerida</taxon>
        <taxon>Niphatidae</taxon>
        <taxon>Amphimedon</taxon>
    </lineage>
</organism>
<sequence length="104" mass="11219">MIVTLCKYCRASSISDSSSSRRDLPISITSSLVRKLCFLFLASFCSEISKANNRIGNTIVISRLQFETALQSSTLASSLSLDPAMSNVLTGNIIDLPGSFGMTF</sequence>
<reference evidence="1" key="1">
    <citation type="submission" date="2017-05" db="UniProtKB">
        <authorList>
            <consortium name="EnsemblMetazoa"/>
        </authorList>
    </citation>
    <scope>IDENTIFICATION</scope>
</reference>
<accession>A0A1X7T478</accession>